<sequence>MARRQTTYPVTPLRRASTTDRPHTMRNLSLNQKLASMIVILWLGLLVIAGLGAWQTRASMIADRRDQLASLVAQAASVTDHYYKLSQQNVMPEADAKQKAIEAIAAMRHGADGYISINDSKPVIVMHPIKAELNGKDVSNFTDPNGKHLFVEIVKAGNAEGGKGFVEYLWPKPGADKPQEKTSAVQRFAPWDWYLVTGMYMNDVRSAVLASIGRWLAMTAVLGAIATAVMVLVLKSVRASLGGELEAALDAAQRIAQGDLTARVTVKHDDRGSLLHALHTMQGGLIDMVSRVRMGTENINVGASEIASGNTDLSQRTEEQAAALVQTASSMDEMTANVKQNADSAAQAASLAGQAAQVATRGSEVVDDVVRTMNEITDRSHKIGDIIGVIDGIAFQTNILALNAAVEAARAGEQGRGFAVVAAEVRSLAQRSATAAKEIKSLIVSSNETVQHGATLVTHAGETMAEIVQSVRRVNEILDEISHASREQSAGIEQVNRAVGEMDQVTQQNAALVEQAAAAAHSLRDQAEALRDAVTRFALPV</sequence>
<evidence type="ECO:0000256" key="1">
    <source>
        <dbReference type="ARBA" id="ARBA00004651"/>
    </source>
</evidence>
<dbReference type="SMART" id="SM00283">
    <property type="entry name" value="MA"/>
    <property type="match status" value="1"/>
</dbReference>
<dbReference type="GO" id="GO:0005886">
    <property type="term" value="C:plasma membrane"/>
    <property type="evidence" value="ECO:0007669"/>
    <property type="project" value="UniProtKB-SubCell"/>
</dbReference>
<evidence type="ECO:0000256" key="8">
    <source>
        <dbReference type="PROSITE-ProRule" id="PRU00284"/>
    </source>
</evidence>
<feature type="region of interest" description="Disordered" evidence="9">
    <location>
        <begin position="1"/>
        <end position="21"/>
    </location>
</feature>
<organism evidence="13">
    <name type="scientific">Burkholderia orbicola (strain AU 1054)</name>
    <dbReference type="NCBI Taxonomy" id="331271"/>
    <lineage>
        <taxon>Bacteria</taxon>
        <taxon>Pseudomonadati</taxon>
        <taxon>Pseudomonadota</taxon>
        <taxon>Betaproteobacteria</taxon>
        <taxon>Burkholderiales</taxon>
        <taxon>Burkholderiaceae</taxon>
        <taxon>Burkholderia</taxon>
        <taxon>Burkholderia cepacia complex</taxon>
        <taxon>Burkholderia orbicola</taxon>
    </lineage>
</organism>
<evidence type="ECO:0000256" key="5">
    <source>
        <dbReference type="ARBA" id="ARBA00022989"/>
    </source>
</evidence>
<name>A0A0H2XW23_BURO1</name>
<dbReference type="Gene3D" id="1.10.287.950">
    <property type="entry name" value="Methyl-accepting chemotaxis protein"/>
    <property type="match status" value="1"/>
</dbReference>
<dbReference type="InterPro" id="IPR004089">
    <property type="entry name" value="MCPsignal_dom"/>
</dbReference>
<keyword evidence="3" id="KW-0488">Methylation</keyword>
<dbReference type="CDD" id="cd11386">
    <property type="entry name" value="MCP_signal"/>
    <property type="match status" value="1"/>
</dbReference>
<dbReference type="InterPro" id="IPR051310">
    <property type="entry name" value="MCP_chemotaxis"/>
</dbReference>
<reference evidence="13" key="1">
    <citation type="submission" date="2006-05" db="EMBL/GenBank/DDBJ databases">
        <title>Complete sequence of chromosome 2 of Burkholderia cenocepacia AU 1054.</title>
        <authorList>
            <consortium name="US DOE Joint Genome Institute"/>
            <person name="Copeland A."/>
            <person name="Lucas S."/>
            <person name="Lapidus A."/>
            <person name="Barry K."/>
            <person name="Detter J.C."/>
            <person name="Glavina del Rio T."/>
            <person name="Hammon N."/>
            <person name="Israni S."/>
            <person name="Dalin E."/>
            <person name="Tice H."/>
            <person name="Pitluck S."/>
            <person name="Chain P."/>
            <person name="Malfatti S."/>
            <person name="Shin M."/>
            <person name="Vergez L."/>
            <person name="Schmutz J."/>
            <person name="Larimer F."/>
            <person name="Land M."/>
            <person name="Hauser L."/>
            <person name="Kyrpides N."/>
            <person name="Lykidis A."/>
            <person name="LiPuma J.J."/>
            <person name="Konstantinidis K."/>
            <person name="Tiedje J.M."/>
            <person name="Richardson P."/>
        </authorList>
    </citation>
    <scope>NUCLEOTIDE SEQUENCE [LARGE SCALE GENOMIC DNA]</scope>
    <source>
        <strain evidence="13">AU 1054</strain>
    </source>
</reference>
<dbReference type="PANTHER" id="PTHR43531:SF14">
    <property type="entry name" value="METHYL-ACCEPTING CHEMOTAXIS PROTEIN I-RELATED"/>
    <property type="match status" value="1"/>
</dbReference>
<keyword evidence="4 10" id="KW-0812">Transmembrane</keyword>
<dbReference type="InterPro" id="IPR033480">
    <property type="entry name" value="sCache_2"/>
</dbReference>
<dbReference type="EMBL" id="CP000379">
    <property type="protein sequence ID" value="ABF78438.1"/>
    <property type="molecule type" value="Genomic_DNA"/>
</dbReference>
<keyword evidence="8" id="KW-0807">Transducer</keyword>
<dbReference type="PANTHER" id="PTHR43531">
    <property type="entry name" value="PROTEIN ICFG"/>
    <property type="match status" value="1"/>
</dbReference>
<evidence type="ECO:0000256" key="2">
    <source>
        <dbReference type="ARBA" id="ARBA00022475"/>
    </source>
</evidence>
<dbReference type="FunFam" id="1.10.287.950:FF:000001">
    <property type="entry name" value="Methyl-accepting chemotaxis sensory transducer"/>
    <property type="match status" value="1"/>
</dbReference>
<feature type="transmembrane region" description="Helical" evidence="10">
    <location>
        <begin position="34"/>
        <end position="54"/>
    </location>
</feature>
<gene>
    <name evidence="13" type="ordered locus">Bcen_3544</name>
</gene>
<comment type="similarity">
    <text evidence="7">Belongs to the methyl-accepting chemotaxis (MCP) protein family.</text>
</comment>
<comment type="subcellular location">
    <subcellularLocation>
        <location evidence="1">Cell membrane</location>
        <topology evidence="1">Multi-pass membrane protein</topology>
    </subcellularLocation>
</comment>
<dbReference type="AlphaFoldDB" id="A0A0H2XW23"/>
<dbReference type="InterPro" id="IPR004090">
    <property type="entry name" value="Chemotax_Me-accpt_rcpt"/>
</dbReference>
<keyword evidence="5 10" id="KW-1133">Transmembrane helix</keyword>
<evidence type="ECO:0000256" key="7">
    <source>
        <dbReference type="ARBA" id="ARBA00029447"/>
    </source>
</evidence>
<protein>
    <submittedName>
        <fullName evidence="13">Methyl-accepting chemotaxis sensory transducer</fullName>
    </submittedName>
</protein>
<keyword evidence="6 10" id="KW-0472">Membrane</keyword>
<dbReference type="SMART" id="SM00304">
    <property type="entry name" value="HAMP"/>
    <property type="match status" value="1"/>
</dbReference>
<dbReference type="SMART" id="SM01049">
    <property type="entry name" value="Cache_2"/>
    <property type="match status" value="1"/>
</dbReference>
<dbReference type="SUPFAM" id="SSF58104">
    <property type="entry name" value="Methyl-accepting chemotaxis protein (MCP) signaling domain"/>
    <property type="match status" value="1"/>
</dbReference>
<dbReference type="HOGENOM" id="CLU_000445_107_16_4"/>
<proteinExistence type="inferred from homology"/>
<dbReference type="Pfam" id="PF00015">
    <property type="entry name" value="MCPsignal"/>
    <property type="match status" value="1"/>
</dbReference>
<dbReference type="GO" id="GO:0004888">
    <property type="term" value="F:transmembrane signaling receptor activity"/>
    <property type="evidence" value="ECO:0007669"/>
    <property type="project" value="InterPro"/>
</dbReference>
<evidence type="ECO:0000256" key="6">
    <source>
        <dbReference type="ARBA" id="ARBA00023136"/>
    </source>
</evidence>
<dbReference type="PROSITE" id="PS50885">
    <property type="entry name" value="HAMP"/>
    <property type="match status" value="1"/>
</dbReference>
<dbReference type="GO" id="GO:0006935">
    <property type="term" value="P:chemotaxis"/>
    <property type="evidence" value="ECO:0007669"/>
    <property type="project" value="InterPro"/>
</dbReference>
<evidence type="ECO:0000256" key="3">
    <source>
        <dbReference type="ARBA" id="ARBA00022481"/>
    </source>
</evidence>
<dbReference type="PROSITE" id="PS50111">
    <property type="entry name" value="CHEMOTAXIS_TRANSDUC_2"/>
    <property type="match status" value="1"/>
</dbReference>
<evidence type="ECO:0000256" key="4">
    <source>
        <dbReference type="ARBA" id="ARBA00022692"/>
    </source>
</evidence>
<feature type="domain" description="HAMP" evidence="12">
    <location>
        <begin position="239"/>
        <end position="290"/>
    </location>
</feature>
<evidence type="ECO:0000259" key="12">
    <source>
        <dbReference type="PROSITE" id="PS50885"/>
    </source>
</evidence>
<evidence type="ECO:0000313" key="13">
    <source>
        <dbReference type="EMBL" id="ABF78438.1"/>
    </source>
</evidence>
<accession>A0A0H2XW23</accession>
<evidence type="ECO:0000256" key="9">
    <source>
        <dbReference type="SAM" id="MobiDB-lite"/>
    </source>
</evidence>
<keyword evidence="2" id="KW-1003">Cell membrane</keyword>
<dbReference type="Gene3D" id="3.30.450.20">
    <property type="entry name" value="PAS domain"/>
    <property type="match status" value="1"/>
</dbReference>
<dbReference type="Pfam" id="PF17200">
    <property type="entry name" value="sCache_2"/>
    <property type="match status" value="1"/>
</dbReference>
<evidence type="ECO:0000259" key="11">
    <source>
        <dbReference type="PROSITE" id="PS50111"/>
    </source>
</evidence>
<feature type="domain" description="Methyl-accepting transducer" evidence="11">
    <location>
        <begin position="295"/>
        <end position="524"/>
    </location>
</feature>
<dbReference type="GO" id="GO:0007165">
    <property type="term" value="P:signal transduction"/>
    <property type="evidence" value="ECO:0007669"/>
    <property type="project" value="UniProtKB-KW"/>
</dbReference>
<dbReference type="InterPro" id="IPR003660">
    <property type="entry name" value="HAMP_dom"/>
</dbReference>
<evidence type="ECO:0000256" key="10">
    <source>
        <dbReference type="SAM" id="Phobius"/>
    </source>
</evidence>
<dbReference type="PRINTS" id="PR00260">
    <property type="entry name" value="CHEMTRNSDUCR"/>
</dbReference>